<dbReference type="OrthoDB" id="5307922at2759"/>
<protein>
    <recommendedName>
        <fullName evidence="4">Strictosidine synthase conserved region domain-containing protein</fullName>
    </recommendedName>
</protein>
<dbReference type="InterPro" id="IPR018119">
    <property type="entry name" value="Strictosidine_synth_cons-reg"/>
</dbReference>
<proteinExistence type="inferred from homology"/>
<keyword evidence="2" id="KW-0597">Phosphoprotein</keyword>
<dbReference type="InterPro" id="IPR011042">
    <property type="entry name" value="6-blade_b-propeller_TolB-like"/>
</dbReference>
<comment type="caution">
    <text evidence="5">The sequence shown here is derived from an EMBL/GenBank/DDBJ whole genome shotgun (WGS) entry which is preliminary data.</text>
</comment>
<evidence type="ECO:0000256" key="3">
    <source>
        <dbReference type="ARBA" id="ARBA00023180"/>
    </source>
</evidence>
<dbReference type="GO" id="GO:0016787">
    <property type="term" value="F:hydrolase activity"/>
    <property type="evidence" value="ECO:0007669"/>
    <property type="project" value="TreeGrafter"/>
</dbReference>
<dbReference type="Pfam" id="PF03088">
    <property type="entry name" value="Str_synth"/>
    <property type="match status" value="1"/>
</dbReference>
<accession>K0TJ23</accession>
<dbReference type="PANTHER" id="PTHR10426">
    <property type="entry name" value="STRICTOSIDINE SYNTHASE-RELATED"/>
    <property type="match status" value="1"/>
</dbReference>
<name>K0TJ23_THAOC</name>
<evidence type="ECO:0000259" key="4">
    <source>
        <dbReference type="Pfam" id="PF03088"/>
    </source>
</evidence>
<feature type="domain" description="Strictosidine synthase conserved region" evidence="4">
    <location>
        <begin position="211"/>
        <end position="280"/>
    </location>
</feature>
<dbReference type="EMBL" id="AGNL01001338">
    <property type="protein sequence ID" value="EJK77089.1"/>
    <property type="molecule type" value="Genomic_DNA"/>
</dbReference>
<sequence length="434" mass="48434">MTLMVSKARVLAAVLPIMVGLLLHGRLAFLGLSPVRFDLPRPLPLPDPRSTTRLGEVAFDLIGKDSIVYPEALVKSPDGKFAFLSLGDGRIVRMTTKDTIEWRDLSWQTVVRTGEESEDCGSGGPSDENEIESICGRPLGMLVTRRSAIDPYYSSRSSADEDVLLVADSYKGLLMVTNIYRGDGAIRVLATRAVQDPSGYRFNLLNALVETPDGSIYITETSRRFQRRRIFYEAMNGRPSGRLLRYSKQKGGIVDVVAKDLYMANGLALSHDGKSLLIVSGVTIRRFDLALRRLDPKPFIDVMPGTGDNIRKMNVLPTGERRKCYWAGLGGKYAQPFSLLYYLSDKAWVRSAMLALVPYKKVIDLVPKWTALAIYDERGERIGMLLDDGKDKGGGPATVRVPWVSEVEPLGDYLYFLSWYNPFLARIKRIDIQP</sequence>
<dbReference type="AlphaFoldDB" id="K0TJ23"/>
<keyword evidence="3" id="KW-0325">Glycoprotein</keyword>
<organism evidence="5 6">
    <name type="scientific">Thalassiosira oceanica</name>
    <name type="common">Marine diatom</name>
    <dbReference type="NCBI Taxonomy" id="159749"/>
    <lineage>
        <taxon>Eukaryota</taxon>
        <taxon>Sar</taxon>
        <taxon>Stramenopiles</taxon>
        <taxon>Ochrophyta</taxon>
        <taxon>Bacillariophyta</taxon>
        <taxon>Coscinodiscophyceae</taxon>
        <taxon>Thalassiosirophycidae</taxon>
        <taxon>Thalassiosirales</taxon>
        <taxon>Thalassiosiraceae</taxon>
        <taxon>Thalassiosira</taxon>
    </lineage>
</organism>
<dbReference type="OMA" id="TFITQMG"/>
<reference evidence="5 6" key="1">
    <citation type="journal article" date="2012" name="Genome Biol.">
        <title>Genome and low-iron response of an oceanic diatom adapted to chronic iron limitation.</title>
        <authorList>
            <person name="Lommer M."/>
            <person name="Specht M."/>
            <person name="Roy A.S."/>
            <person name="Kraemer L."/>
            <person name="Andreson R."/>
            <person name="Gutowska M.A."/>
            <person name="Wolf J."/>
            <person name="Bergner S.V."/>
            <person name="Schilhabel M.B."/>
            <person name="Klostermeier U.C."/>
            <person name="Beiko R.G."/>
            <person name="Rosenstiel P."/>
            <person name="Hippler M."/>
            <person name="Laroche J."/>
        </authorList>
    </citation>
    <scope>NUCLEOTIDE SEQUENCE [LARGE SCALE GENOMIC DNA]</scope>
    <source>
        <strain evidence="5 6">CCMP1005</strain>
    </source>
</reference>
<gene>
    <name evidence="5" type="ORF">THAOC_01102</name>
</gene>
<dbReference type="Gene3D" id="2.120.10.30">
    <property type="entry name" value="TolB, C-terminal domain"/>
    <property type="match status" value="1"/>
</dbReference>
<keyword evidence="6" id="KW-1185">Reference proteome</keyword>
<evidence type="ECO:0000256" key="2">
    <source>
        <dbReference type="ARBA" id="ARBA00022553"/>
    </source>
</evidence>
<dbReference type="Proteomes" id="UP000266841">
    <property type="component" value="Unassembled WGS sequence"/>
</dbReference>
<comment type="similarity">
    <text evidence="1">Belongs to the strictosidine synthase family.</text>
</comment>
<dbReference type="eggNOG" id="KOG1520">
    <property type="taxonomic scope" value="Eukaryota"/>
</dbReference>
<evidence type="ECO:0000256" key="1">
    <source>
        <dbReference type="ARBA" id="ARBA00009191"/>
    </source>
</evidence>
<dbReference type="SUPFAM" id="SSF63829">
    <property type="entry name" value="Calcium-dependent phosphotriesterase"/>
    <property type="match status" value="1"/>
</dbReference>
<evidence type="ECO:0000313" key="5">
    <source>
        <dbReference type="EMBL" id="EJK77089.1"/>
    </source>
</evidence>
<evidence type="ECO:0000313" key="6">
    <source>
        <dbReference type="Proteomes" id="UP000266841"/>
    </source>
</evidence>
<dbReference type="GO" id="GO:0012505">
    <property type="term" value="C:endomembrane system"/>
    <property type="evidence" value="ECO:0007669"/>
    <property type="project" value="TreeGrafter"/>
</dbReference>
<dbReference type="PANTHER" id="PTHR10426:SF88">
    <property type="entry name" value="ADIPOCYTE PLASMA MEMBRANE-ASSOCIATED PROTEIN HEMOMUCIN-RELATED"/>
    <property type="match status" value="1"/>
</dbReference>